<accession>A0AAW0YYT7</accession>
<organism evidence="10 11">
    <name type="scientific">Kwoniella newhampshirensis</name>
    <dbReference type="NCBI Taxonomy" id="1651941"/>
    <lineage>
        <taxon>Eukaryota</taxon>
        <taxon>Fungi</taxon>
        <taxon>Dikarya</taxon>
        <taxon>Basidiomycota</taxon>
        <taxon>Agaricomycotina</taxon>
        <taxon>Tremellomycetes</taxon>
        <taxon>Tremellales</taxon>
        <taxon>Cryptococcaceae</taxon>
        <taxon>Kwoniella</taxon>
    </lineage>
</organism>
<gene>
    <name evidence="10" type="ORF">IAR55_002225</name>
</gene>
<dbReference type="Pfam" id="PF26577">
    <property type="entry name" value="TSEN34_N"/>
    <property type="match status" value="1"/>
</dbReference>
<reference evidence="10 11" key="1">
    <citation type="journal article" date="2024" name="bioRxiv">
        <title>Comparative genomics of Cryptococcus and Kwoniella reveals pathogenesis evolution and contrasting karyotype dynamics via intercentromeric recombination or chromosome fusion.</title>
        <authorList>
            <person name="Coelho M.A."/>
            <person name="David-Palma M."/>
            <person name="Shea T."/>
            <person name="Bowers K."/>
            <person name="McGinley-Smith S."/>
            <person name="Mohammad A.W."/>
            <person name="Gnirke A."/>
            <person name="Yurkov A.M."/>
            <person name="Nowrousian M."/>
            <person name="Sun S."/>
            <person name="Cuomo C.A."/>
            <person name="Heitman J."/>
        </authorList>
    </citation>
    <scope>NUCLEOTIDE SEQUENCE [LARGE SCALE GENOMIC DNA]</scope>
    <source>
        <strain evidence="10 11">CBS 13917</strain>
    </source>
</reference>
<protein>
    <recommendedName>
        <fullName evidence="2">tRNA-intron lyase</fullName>
        <ecNumber evidence="2">4.6.1.16</ecNumber>
    </recommendedName>
</protein>
<dbReference type="InterPro" id="IPR016690">
    <property type="entry name" value="TSEN34"/>
</dbReference>
<comment type="caution">
    <text evidence="10">The sequence shown here is derived from an EMBL/GenBank/DDBJ whole genome shotgun (WGS) entry which is preliminary data.</text>
</comment>
<dbReference type="InterPro" id="IPR059049">
    <property type="entry name" value="TSEN34_N"/>
</dbReference>
<evidence type="ECO:0000259" key="8">
    <source>
        <dbReference type="Pfam" id="PF01974"/>
    </source>
</evidence>
<dbReference type="RefSeq" id="XP_066804031.1">
    <property type="nucleotide sequence ID" value="XM_066945342.1"/>
</dbReference>
<feature type="domain" description="tRNA intron endonuclease catalytic" evidence="8">
    <location>
        <begin position="270"/>
        <end position="343"/>
    </location>
</feature>
<keyword evidence="4" id="KW-0456">Lyase</keyword>
<dbReference type="EMBL" id="JBCAWK010000004">
    <property type="protein sequence ID" value="KAK8861406.1"/>
    <property type="molecule type" value="Genomic_DNA"/>
</dbReference>
<dbReference type="GO" id="GO:0003676">
    <property type="term" value="F:nucleic acid binding"/>
    <property type="evidence" value="ECO:0007669"/>
    <property type="project" value="InterPro"/>
</dbReference>
<dbReference type="GO" id="GO:0000213">
    <property type="term" value="F:tRNA-intron lyase activity"/>
    <property type="evidence" value="ECO:0007669"/>
    <property type="project" value="UniProtKB-EC"/>
</dbReference>
<evidence type="ECO:0000256" key="5">
    <source>
        <dbReference type="ARBA" id="ARBA00034031"/>
    </source>
</evidence>
<comment type="similarity">
    <text evidence="1">Belongs to the tRNA-intron endonuclease family.</text>
</comment>
<feature type="active site" evidence="6">
    <location>
        <position position="333"/>
    </location>
</feature>
<keyword evidence="11" id="KW-1185">Reference proteome</keyword>
<dbReference type="EC" id="4.6.1.16" evidence="2"/>
<dbReference type="KEGG" id="kne:92179484"/>
<dbReference type="PANTHER" id="PTHR13070:SF0">
    <property type="entry name" value="TRNA-SPLICING ENDONUCLEASE SUBUNIT SEN34"/>
    <property type="match status" value="1"/>
</dbReference>
<evidence type="ECO:0000259" key="9">
    <source>
        <dbReference type="Pfam" id="PF26577"/>
    </source>
</evidence>
<evidence type="ECO:0000256" key="4">
    <source>
        <dbReference type="ARBA" id="ARBA00023239"/>
    </source>
</evidence>
<dbReference type="GeneID" id="92179484"/>
<proteinExistence type="inferred from homology"/>
<dbReference type="CDD" id="cd22363">
    <property type="entry name" value="tRNA-intron_lyase_C"/>
    <property type="match status" value="1"/>
</dbReference>
<dbReference type="PIRSF" id="PIRSF017250">
    <property type="entry name" value="tRNA_splic_SEN34"/>
    <property type="match status" value="1"/>
</dbReference>
<feature type="compositionally biased region" description="Basic and acidic residues" evidence="7">
    <location>
        <begin position="193"/>
        <end position="202"/>
    </location>
</feature>
<evidence type="ECO:0000256" key="2">
    <source>
        <dbReference type="ARBA" id="ARBA00012573"/>
    </source>
</evidence>
<dbReference type="InterPro" id="IPR036167">
    <property type="entry name" value="tRNA_intron_Endo_cat-like_sf"/>
</dbReference>
<comment type="catalytic activity">
    <reaction evidence="5">
        <text>pretRNA = a 3'-half-tRNA molecule with a 5'-OH end + a 5'-half-tRNA molecule with a 2',3'-cyclic phosphate end + an intron with a 2',3'-cyclic phosphate and a 5'-hydroxyl terminus.</text>
        <dbReference type="EC" id="4.6.1.16"/>
    </reaction>
</comment>
<evidence type="ECO:0000256" key="1">
    <source>
        <dbReference type="ARBA" id="ARBA00008078"/>
    </source>
</evidence>
<dbReference type="Proteomes" id="UP001388673">
    <property type="component" value="Unassembled WGS sequence"/>
</dbReference>
<feature type="active site" evidence="6">
    <location>
        <position position="302"/>
    </location>
</feature>
<dbReference type="Pfam" id="PF01974">
    <property type="entry name" value="tRNA_int_endo"/>
    <property type="match status" value="1"/>
</dbReference>
<name>A0AAW0YYT7_9TREE</name>
<dbReference type="InterPro" id="IPR011856">
    <property type="entry name" value="tRNA_endonuc-like_dom_sf"/>
</dbReference>
<evidence type="ECO:0000256" key="3">
    <source>
        <dbReference type="ARBA" id="ARBA00022694"/>
    </source>
</evidence>
<dbReference type="GO" id="GO:0000214">
    <property type="term" value="C:tRNA-intron endonuclease complex"/>
    <property type="evidence" value="ECO:0007669"/>
    <property type="project" value="InterPro"/>
</dbReference>
<dbReference type="InterPro" id="IPR006677">
    <property type="entry name" value="tRNA_intron_Endonuc_cat-like"/>
</dbReference>
<dbReference type="PANTHER" id="PTHR13070">
    <property type="entry name" value="TRNA-SPLICING ENDONUCLEASE SUBUNIT SEN34-RELATED"/>
    <property type="match status" value="1"/>
</dbReference>
<feature type="domain" description="TSEN34 N-terminal" evidence="9">
    <location>
        <begin position="26"/>
        <end position="92"/>
    </location>
</feature>
<feature type="active site" evidence="6">
    <location>
        <position position="294"/>
    </location>
</feature>
<dbReference type="Gene3D" id="3.40.1350.10">
    <property type="match status" value="1"/>
</dbReference>
<sequence>MDTLPKNGESSTVGSQSSLPKEGSVTLYLVDGKATVWDAQVAATLHCVHHISGLRAGTLPGVSQQNGFLGLPLTLMQEETAYLVRQGIAHLIPLSLNPTVPSPSEIAQHTAARIQRVRYLEDRAREDELARRANSKAEFERAGEKAREKREARARAKAVKERERVARAAQGGEGEGVLIEEEALKGSGKKEKKNVDNQKEKPVPSTTTTKSTTISSRDAISSTTPSPGYFHTVPSHPSHPAFSTATIITSLPHPLFPFPSTPRDRALLGVFTTLQHQNYRMGLGPRFGGEYLIYPGDYLRYHAHFTSQVIVRDQFIRPAEIVAWGRLGTGTKKAGLLCCWDDGKRGDDKLVERIEDDDKAEIEFYSLEWANFG</sequence>
<dbReference type="SUPFAM" id="SSF53032">
    <property type="entry name" value="tRNA-intron endonuclease catalytic domain-like"/>
    <property type="match status" value="1"/>
</dbReference>
<evidence type="ECO:0000256" key="7">
    <source>
        <dbReference type="SAM" id="MobiDB-lite"/>
    </source>
</evidence>
<evidence type="ECO:0000313" key="11">
    <source>
        <dbReference type="Proteomes" id="UP001388673"/>
    </source>
</evidence>
<feature type="region of interest" description="Disordered" evidence="7">
    <location>
        <begin position="180"/>
        <end position="222"/>
    </location>
</feature>
<dbReference type="GO" id="GO:0000379">
    <property type="term" value="P:tRNA-type intron splice site recognition and cleavage"/>
    <property type="evidence" value="ECO:0007669"/>
    <property type="project" value="InterPro"/>
</dbReference>
<feature type="compositionally biased region" description="Low complexity" evidence="7">
    <location>
        <begin position="205"/>
        <end position="216"/>
    </location>
</feature>
<dbReference type="AlphaFoldDB" id="A0AAW0YYT7"/>
<evidence type="ECO:0000313" key="10">
    <source>
        <dbReference type="EMBL" id="KAK8861406.1"/>
    </source>
</evidence>
<evidence type="ECO:0000256" key="6">
    <source>
        <dbReference type="PIRSR" id="PIRSR017250-50"/>
    </source>
</evidence>
<keyword evidence="3" id="KW-0819">tRNA processing</keyword>